<gene>
    <name evidence="1" type="ORF">CGI_10026460</name>
</gene>
<protein>
    <submittedName>
        <fullName evidence="1">Uncharacterized protein</fullName>
    </submittedName>
</protein>
<dbReference type="AlphaFoldDB" id="K1S354"/>
<accession>K1S354</accession>
<dbReference type="HOGENOM" id="CLU_1950850_0_0_1"/>
<dbReference type="EMBL" id="JH816168">
    <property type="protein sequence ID" value="EKC41841.1"/>
    <property type="molecule type" value="Genomic_DNA"/>
</dbReference>
<dbReference type="InParanoid" id="K1S354"/>
<sequence length="129" mass="14015">MNDSLEYSFADLGLGDSDSDDMLTPVGPIGRASRRHSYDPYGRLSNGEAVHYDTSHPSARAYIFKDPDSDWEGHLRLGSKGYSGGTKFLSSHKRVVGIDHDGRYVGPAPLHGSHSLYSDVSQGSVVRCS</sequence>
<organism evidence="1">
    <name type="scientific">Magallana gigas</name>
    <name type="common">Pacific oyster</name>
    <name type="synonym">Crassostrea gigas</name>
    <dbReference type="NCBI Taxonomy" id="29159"/>
    <lineage>
        <taxon>Eukaryota</taxon>
        <taxon>Metazoa</taxon>
        <taxon>Spiralia</taxon>
        <taxon>Lophotrochozoa</taxon>
        <taxon>Mollusca</taxon>
        <taxon>Bivalvia</taxon>
        <taxon>Autobranchia</taxon>
        <taxon>Pteriomorphia</taxon>
        <taxon>Ostreida</taxon>
        <taxon>Ostreoidea</taxon>
        <taxon>Ostreidae</taxon>
        <taxon>Magallana</taxon>
    </lineage>
</organism>
<reference evidence="1" key="1">
    <citation type="journal article" date="2012" name="Nature">
        <title>The oyster genome reveals stress adaptation and complexity of shell formation.</title>
        <authorList>
            <person name="Zhang G."/>
            <person name="Fang X."/>
            <person name="Guo X."/>
            <person name="Li L."/>
            <person name="Luo R."/>
            <person name="Xu F."/>
            <person name="Yang P."/>
            <person name="Zhang L."/>
            <person name="Wang X."/>
            <person name="Qi H."/>
            <person name="Xiong Z."/>
            <person name="Que H."/>
            <person name="Xie Y."/>
            <person name="Holland P.W."/>
            <person name="Paps J."/>
            <person name="Zhu Y."/>
            <person name="Wu F."/>
            <person name="Chen Y."/>
            <person name="Wang J."/>
            <person name="Peng C."/>
            <person name="Meng J."/>
            <person name="Yang L."/>
            <person name="Liu J."/>
            <person name="Wen B."/>
            <person name="Zhang N."/>
            <person name="Huang Z."/>
            <person name="Zhu Q."/>
            <person name="Feng Y."/>
            <person name="Mount A."/>
            <person name="Hedgecock D."/>
            <person name="Xu Z."/>
            <person name="Liu Y."/>
            <person name="Domazet-Loso T."/>
            <person name="Du Y."/>
            <person name="Sun X."/>
            <person name="Zhang S."/>
            <person name="Liu B."/>
            <person name="Cheng P."/>
            <person name="Jiang X."/>
            <person name="Li J."/>
            <person name="Fan D."/>
            <person name="Wang W."/>
            <person name="Fu W."/>
            <person name="Wang T."/>
            <person name="Wang B."/>
            <person name="Zhang J."/>
            <person name="Peng Z."/>
            <person name="Li Y."/>
            <person name="Li N."/>
            <person name="Wang J."/>
            <person name="Chen M."/>
            <person name="He Y."/>
            <person name="Tan F."/>
            <person name="Song X."/>
            <person name="Zheng Q."/>
            <person name="Huang R."/>
            <person name="Yang H."/>
            <person name="Du X."/>
            <person name="Chen L."/>
            <person name="Yang M."/>
            <person name="Gaffney P.M."/>
            <person name="Wang S."/>
            <person name="Luo L."/>
            <person name="She Z."/>
            <person name="Ming Y."/>
            <person name="Huang W."/>
            <person name="Zhang S."/>
            <person name="Huang B."/>
            <person name="Zhang Y."/>
            <person name="Qu T."/>
            <person name="Ni P."/>
            <person name="Miao G."/>
            <person name="Wang J."/>
            <person name="Wang Q."/>
            <person name="Steinberg C.E."/>
            <person name="Wang H."/>
            <person name="Li N."/>
            <person name="Qian L."/>
            <person name="Zhang G."/>
            <person name="Li Y."/>
            <person name="Yang H."/>
            <person name="Liu X."/>
            <person name="Wang J."/>
            <person name="Yin Y."/>
            <person name="Wang J."/>
        </authorList>
    </citation>
    <scope>NUCLEOTIDE SEQUENCE [LARGE SCALE GENOMIC DNA]</scope>
    <source>
        <strain evidence="1">05x7-T-G4-1.051#20</strain>
    </source>
</reference>
<evidence type="ECO:0000313" key="1">
    <source>
        <dbReference type="EMBL" id="EKC41841.1"/>
    </source>
</evidence>
<name>K1S354_MAGGI</name>
<proteinExistence type="predicted"/>